<dbReference type="Gene3D" id="3.90.960.10">
    <property type="entry name" value="YbaK/aminoacyl-tRNA synthetase-associated domain"/>
    <property type="match status" value="1"/>
</dbReference>
<dbReference type="GO" id="GO:0002161">
    <property type="term" value="F:aminoacyl-tRNA deacylase activity"/>
    <property type="evidence" value="ECO:0007669"/>
    <property type="project" value="InterPro"/>
</dbReference>
<comment type="similarity">
    <text evidence="1 4">Belongs to the prolyl-tRNA editing family. YbaK/EbsC subfamily.</text>
</comment>
<dbReference type="AlphaFoldDB" id="A0A9E2L059"/>
<name>A0A9E2L059_9SPIR</name>
<dbReference type="GO" id="GO:0016829">
    <property type="term" value="F:lyase activity"/>
    <property type="evidence" value="ECO:0007669"/>
    <property type="project" value="UniProtKB-KW"/>
</dbReference>
<evidence type="ECO:0000259" key="5">
    <source>
        <dbReference type="Pfam" id="PF04073"/>
    </source>
</evidence>
<evidence type="ECO:0000256" key="1">
    <source>
        <dbReference type="ARBA" id="ARBA00009798"/>
    </source>
</evidence>
<dbReference type="PANTHER" id="PTHR30411:SF0">
    <property type="entry name" value="CYS-TRNA(PRO)_CYS-TRNA(CYS) DEACYLASE YBAK"/>
    <property type="match status" value="1"/>
</dbReference>
<evidence type="ECO:0000256" key="2">
    <source>
        <dbReference type="ARBA" id="ARBA00022917"/>
    </source>
</evidence>
<dbReference type="InterPro" id="IPR036754">
    <property type="entry name" value="YbaK/aa-tRNA-synt-asso_dom_sf"/>
</dbReference>
<dbReference type="InterPro" id="IPR004369">
    <property type="entry name" value="Prolyl-tRNA_editing_YbaK/EbsC"/>
</dbReference>
<protein>
    <recommendedName>
        <fullName evidence="4">Cys-tRNA(Pro)/Cys-tRNA(Cys) deacylase</fullName>
        <ecNumber evidence="4">4.2.-.-</ecNumber>
    </recommendedName>
</protein>
<evidence type="ECO:0000313" key="7">
    <source>
        <dbReference type="Proteomes" id="UP000823914"/>
    </source>
</evidence>
<reference evidence="6" key="2">
    <citation type="submission" date="2021-04" db="EMBL/GenBank/DDBJ databases">
        <authorList>
            <person name="Gilroy R."/>
        </authorList>
    </citation>
    <scope>NUCLEOTIDE SEQUENCE</scope>
    <source>
        <strain evidence="6">Gambia15-2214</strain>
    </source>
</reference>
<dbReference type="SUPFAM" id="SSF55826">
    <property type="entry name" value="YbaK/ProRS associated domain"/>
    <property type="match status" value="1"/>
</dbReference>
<dbReference type="PIRSF" id="PIRSF006181">
    <property type="entry name" value="EbsC_YbaK"/>
    <property type="match status" value="1"/>
</dbReference>
<dbReference type="CDD" id="cd00002">
    <property type="entry name" value="YbaK_deacylase"/>
    <property type="match status" value="1"/>
</dbReference>
<dbReference type="Pfam" id="PF04073">
    <property type="entry name" value="tRNA_edit"/>
    <property type="match status" value="1"/>
</dbReference>
<dbReference type="InterPro" id="IPR007214">
    <property type="entry name" value="YbaK/aa-tRNA-synth-assoc-dom"/>
</dbReference>
<dbReference type="GO" id="GO:0006412">
    <property type="term" value="P:translation"/>
    <property type="evidence" value="ECO:0007669"/>
    <property type="project" value="UniProtKB-KW"/>
</dbReference>
<dbReference type="EC" id="4.2.-.-" evidence="4"/>
<gene>
    <name evidence="6" type="primary">ybaK</name>
    <name evidence="6" type="ORF">IAA16_02100</name>
</gene>
<keyword evidence="2 4" id="KW-0648">Protein biosynthesis</keyword>
<dbReference type="NCBIfam" id="TIGR00011">
    <property type="entry name" value="YbaK_EbsC"/>
    <property type="match status" value="1"/>
</dbReference>
<organism evidence="6 7">
    <name type="scientific">Candidatus Treponema excrementipullorum</name>
    <dbReference type="NCBI Taxonomy" id="2838768"/>
    <lineage>
        <taxon>Bacteria</taxon>
        <taxon>Pseudomonadati</taxon>
        <taxon>Spirochaetota</taxon>
        <taxon>Spirochaetia</taxon>
        <taxon>Spirochaetales</taxon>
        <taxon>Treponemataceae</taxon>
        <taxon>Treponema</taxon>
    </lineage>
</organism>
<keyword evidence="3 4" id="KW-0456">Lyase</keyword>
<proteinExistence type="inferred from homology"/>
<evidence type="ECO:0000313" key="6">
    <source>
        <dbReference type="EMBL" id="MBU3849339.1"/>
    </source>
</evidence>
<evidence type="ECO:0000256" key="4">
    <source>
        <dbReference type="PIRNR" id="PIRNR006181"/>
    </source>
</evidence>
<evidence type="ECO:0000256" key="3">
    <source>
        <dbReference type="ARBA" id="ARBA00023239"/>
    </source>
</evidence>
<sequence length="168" mass="18117">MSSKSVGKKTNAMRILESAHIDYSVLSYDDDGEHELEKGAAVHTAEKLGVDPEAVFKTIVMKTDSGEICVFCVPAALEVNLKKARTVAGAKDIEPVKQDKLNALTGYVRGGCSPLGMKRSFRTFFDESIILQEKVYVSAGVRGMQLCLNAEDLVAVCKGIVCSVATEI</sequence>
<feature type="domain" description="YbaK/aminoacyl-tRNA synthetase-associated" evidence="5">
    <location>
        <begin position="43"/>
        <end position="154"/>
    </location>
</feature>
<dbReference type="PANTHER" id="PTHR30411">
    <property type="entry name" value="CYTOPLASMIC PROTEIN"/>
    <property type="match status" value="1"/>
</dbReference>
<accession>A0A9E2L059</accession>
<dbReference type="Proteomes" id="UP000823914">
    <property type="component" value="Unassembled WGS sequence"/>
</dbReference>
<comment type="caution">
    <text evidence="6">The sequence shown here is derived from an EMBL/GenBank/DDBJ whole genome shotgun (WGS) entry which is preliminary data.</text>
</comment>
<reference evidence="6" key="1">
    <citation type="journal article" date="2021" name="PeerJ">
        <title>Extensive microbial diversity within the chicken gut microbiome revealed by metagenomics and culture.</title>
        <authorList>
            <person name="Gilroy R."/>
            <person name="Ravi A."/>
            <person name="Getino M."/>
            <person name="Pursley I."/>
            <person name="Horton D.L."/>
            <person name="Alikhan N.F."/>
            <person name="Baker D."/>
            <person name="Gharbi K."/>
            <person name="Hall N."/>
            <person name="Watson M."/>
            <person name="Adriaenssens E.M."/>
            <person name="Foster-Nyarko E."/>
            <person name="Jarju S."/>
            <person name="Secka A."/>
            <person name="Antonio M."/>
            <person name="Oren A."/>
            <person name="Chaudhuri R.R."/>
            <person name="La Ragione R."/>
            <person name="Hildebrand F."/>
            <person name="Pallen M.J."/>
        </authorList>
    </citation>
    <scope>NUCLEOTIDE SEQUENCE</scope>
    <source>
        <strain evidence="6">Gambia15-2214</strain>
    </source>
</reference>
<dbReference type="EMBL" id="JAHLFV010000047">
    <property type="protein sequence ID" value="MBU3849339.1"/>
    <property type="molecule type" value="Genomic_DNA"/>
</dbReference>